<accession>A0ABT1L7I8</accession>
<gene>
    <name evidence="1" type="ORF">NK718_02840</name>
</gene>
<evidence type="ECO:0000313" key="1">
    <source>
        <dbReference type="EMBL" id="MCP8937439.1"/>
    </source>
</evidence>
<reference evidence="1 2" key="1">
    <citation type="submission" date="2022-07" db="EMBL/GenBank/DDBJ databases">
        <authorList>
            <person name="Li W.-J."/>
            <person name="Deng Q.-Q."/>
        </authorList>
    </citation>
    <scope>NUCLEOTIDE SEQUENCE [LARGE SCALE GENOMIC DNA]</scope>
    <source>
        <strain evidence="1 2">SYSU M60028</strain>
    </source>
</reference>
<proteinExistence type="predicted"/>
<keyword evidence="2" id="KW-1185">Reference proteome</keyword>
<evidence type="ECO:0000313" key="2">
    <source>
        <dbReference type="Proteomes" id="UP001205890"/>
    </source>
</evidence>
<dbReference type="SUPFAM" id="SSF53474">
    <property type="entry name" value="alpha/beta-Hydrolases"/>
    <property type="match status" value="1"/>
</dbReference>
<protein>
    <submittedName>
        <fullName evidence="1">Alpha/beta hydrolase</fullName>
    </submittedName>
</protein>
<dbReference type="EMBL" id="JANCLU010000002">
    <property type="protein sequence ID" value="MCP8937439.1"/>
    <property type="molecule type" value="Genomic_DNA"/>
</dbReference>
<dbReference type="GO" id="GO:0016787">
    <property type="term" value="F:hydrolase activity"/>
    <property type="evidence" value="ECO:0007669"/>
    <property type="project" value="UniProtKB-KW"/>
</dbReference>
<keyword evidence="1" id="KW-0378">Hydrolase</keyword>
<dbReference type="Proteomes" id="UP001205890">
    <property type="component" value="Unassembled WGS sequence"/>
</dbReference>
<dbReference type="InterPro" id="IPR029058">
    <property type="entry name" value="AB_hydrolase_fold"/>
</dbReference>
<organism evidence="1 2">
    <name type="scientific">Alsobacter ponti</name>
    <dbReference type="NCBI Taxonomy" id="2962936"/>
    <lineage>
        <taxon>Bacteria</taxon>
        <taxon>Pseudomonadati</taxon>
        <taxon>Pseudomonadota</taxon>
        <taxon>Alphaproteobacteria</taxon>
        <taxon>Hyphomicrobiales</taxon>
        <taxon>Alsobacteraceae</taxon>
        <taxon>Alsobacter</taxon>
    </lineage>
</organism>
<dbReference type="RefSeq" id="WP_254738432.1">
    <property type="nucleotide sequence ID" value="NZ_JANCLU010000002.1"/>
</dbReference>
<dbReference type="Gene3D" id="3.40.50.1820">
    <property type="entry name" value="alpha/beta hydrolase"/>
    <property type="match status" value="1"/>
</dbReference>
<name>A0ABT1L7I8_9HYPH</name>
<comment type="caution">
    <text evidence="1">The sequence shown here is derived from an EMBL/GenBank/DDBJ whole genome shotgun (WGS) entry which is preliminary data.</text>
</comment>
<sequence>MMIPNAFAFERHYRELNLPVAIVAGECDRIVDIEKQSARLHRDIAHSSLHRLAGVGHMVHQSAPERLMAAIDEVVGGR</sequence>